<dbReference type="PROSITE" id="PS51186">
    <property type="entry name" value="GNAT"/>
    <property type="match status" value="1"/>
</dbReference>
<dbReference type="STRING" id="2082308.A0A2K1QVX9"/>
<evidence type="ECO:0000313" key="3">
    <source>
        <dbReference type="Proteomes" id="UP000243797"/>
    </source>
</evidence>
<dbReference type="PANTHER" id="PTHR43233">
    <property type="entry name" value="FAMILY N-ACETYLTRANSFERASE, PUTATIVE (AFU_ORTHOLOGUE AFUA_6G03350)-RELATED"/>
    <property type="match status" value="1"/>
</dbReference>
<accession>A0A2K1QVX9</accession>
<protein>
    <submittedName>
        <fullName evidence="2">Carnitine O-acetyltransferase, mitochondrial</fullName>
    </submittedName>
</protein>
<dbReference type="InterPro" id="IPR053144">
    <property type="entry name" value="Acetyltransferase_Butenolide"/>
</dbReference>
<dbReference type="Proteomes" id="UP000243797">
    <property type="component" value="Unassembled WGS sequence"/>
</dbReference>
<dbReference type="InParanoid" id="A0A2K1QVX9"/>
<name>A0A2K1QVX9_9PEZI</name>
<sequence length="180" mass="20721">MKCAEDFQHEIWRREDYVISTHPPDLEQRRVINGWFDSTDMYWAKSLPPDAFDRMVEGSLNFTLTKATGLDGKDSAHTIGYARCITDYVTFIYLTDVYIEPASQGKGLGKWFVRCVDELFDSMPYLRRSMLVTANWEQSVPFYERELGMHCIGTRLENDAKHDQGFAVMTKVGRGSNAKV</sequence>
<feature type="domain" description="N-acetyltransferase" evidence="1">
    <location>
        <begin position="17"/>
        <end position="174"/>
    </location>
</feature>
<dbReference type="CDD" id="cd04301">
    <property type="entry name" value="NAT_SF"/>
    <property type="match status" value="1"/>
</dbReference>
<dbReference type="InterPro" id="IPR016181">
    <property type="entry name" value="Acyl_CoA_acyltransferase"/>
</dbReference>
<dbReference type="OrthoDB" id="10039976at2759"/>
<evidence type="ECO:0000313" key="2">
    <source>
        <dbReference type="EMBL" id="PNS19179.1"/>
    </source>
</evidence>
<dbReference type="PANTHER" id="PTHR43233:SF1">
    <property type="entry name" value="FAMILY N-ACETYLTRANSFERASE, PUTATIVE (AFU_ORTHOLOGUE AFUA_6G03350)-RELATED"/>
    <property type="match status" value="1"/>
</dbReference>
<dbReference type="GO" id="GO:0016747">
    <property type="term" value="F:acyltransferase activity, transferring groups other than amino-acyl groups"/>
    <property type="evidence" value="ECO:0007669"/>
    <property type="project" value="InterPro"/>
</dbReference>
<gene>
    <name evidence="2" type="ORF">CAC42_1915</name>
</gene>
<reference evidence="2 3" key="1">
    <citation type="submission" date="2017-06" db="EMBL/GenBank/DDBJ databases">
        <title>Draft genome sequence of a variant of Elsinoe murrayae.</title>
        <authorList>
            <person name="Cheng Q."/>
        </authorList>
    </citation>
    <scope>NUCLEOTIDE SEQUENCE [LARGE SCALE GENOMIC DNA]</scope>
    <source>
        <strain evidence="2 3">CQ-2017a</strain>
    </source>
</reference>
<dbReference type="SUPFAM" id="SSF55729">
    <property type="entry name" value="Acyl-CoA N-acyltransferases (Nat)"/>
    <property type="match status" value="1"/>
</dbReference>
<dbReference type="AlphaFoldDB" id="A0A2K1QVX9"/>
<proteinExistence type="predicted"/>
<comment type="caution">
    <text evidence="2">The sequence shown here is derived from an EMBL/GenBank/DDBJ whole genome shotgun (WGS) entry which is preliminary data.</text>
</comment>
<dbReference type="Pfam" id="PF00583">
    <property type="entry name" value="Acetyltransf_1"/>
    <property type="match status" value="1"/>
</dbReference>
<keyword evidence="2" id="KW-0808">Transferase</keyword>
<keyword evidence="3" id="KW-1185">Reference proteome</keyword>
<dbReference type="Gene3D" id="3.40.630.30">
    <property type="match status" value="1"/>
</dbReference>
<organism evidence="2 3">
    <name type="scientific">Sphaceloma murrayae</name>
    <dbReference type="NCBI Taxonomy" id="2082308"/>
    <lineage>
        <taxon>Eukaryota</taxon>
        <taxon>Fungi</taxon>
        <taxon>Dikarya</taxon>
        <taxon>Ascomycota</taxon>
        <taxon>Pezizomycotina</taxon>
        <taxon>Dothideomycetes</taxon>
        <taxon>Dothideomycetidae</taxon>
        <taxon>Myriangiales</taxon>
        <taxon>Elsinoaceae</taxon>
        <taxon>Sphaceloma</taxon>
    </lineage>
</organism>
<dbReference type="InterPro" id="IPR000182">
    <property type="entry name" value="GNAT_dom"/>
</dbReference>
<evidence type="ECO:0000259" key="1">
    <source>
        <dbReference type="PROSITE" id="PS51186"/>
    </source>
</evidence>
<dbReference type="EMBL" id="NKHZ01000033">
    <property type="protein sequence ID" value="PNS19179.1"/>
    <property type="molecule type" value="Genomic_DNA"/>
</dbReference>